<reference evidence="2" key="1">
    <citation type="submission" date="2023-03" db="EMBL/GenBank/DDBJ databases">
        <title>Massive genome expansion in bonnet fungi (Mycena s.s.) driven by repeated elements and novel gene families across ecological guilds.</title>
        <authorList>
            <consortium name="Lawrence Berkeley National Laboratory"/>
            <person name="Harder C.B."/>
            <person name="Miyauchi S."/>
            <person name="Viragh M."/>
            <person name="Kuo A."/>
            <person name="Thoen E."/>
            <person name="Andreopoulos B."/>
            <person name="Lu D."/>
            <person name="Skrede I."/>
            <person name="Drula E."/>
            <person name="Henrissat B."/>
            <person name="Morin E."/>
            <person name="Kohler A."/>
            <person name="Barry K."/>
            <person name="LaButti K."/>
            <person name="Morin E."/>
            <person name="Salamov A."/>
            <person name="Lipzen A."/>
            <person name="Mereny Z."/>
            <person name="Hegedus B."/>
            <person name="Baldrian P."/>
            <person name="Stursova M."/>
            <person name="Weitz H."/>
            <person name="Taylor A."/>
            <person name="Grigoriev I.V."/>
            <person name="Nagy L.G."/>
            <person name="Martin F."/>
            <person name="Kauserud H."/>
        </authorList>
    </citation>
    <scope>NUCLEOTIDE SEQUENCE</scope>
    <source>
        <strain evidence="2">CBHHK188m</strain>
    </source>
</reference>
<sequence length="463" mass="52883">MATLLALPEELLVQFFKIVIEDSGDNPAEPVVLRLSSVCKFLRELVINSPILWSYIRLRGFRELKAVPLFIERSKTCLLDVTVHLDVIPYIAPNDLPNYAIPRWRSLTVGGSESNQISYFVQAIGNIATPELQHVRLFPRTTFDCVDEHVPLFSGASNTLRTLALRGCVGCLPPFPNLTKLNIFRLLCNYQQFRQLIEGLPSLTTLILPELLDRLGFDTLPEPDPPSRSMIEALSLKYFAVGFINTYLTLVDDPPILKFLSMPNLEYLEVSGSRAAEYGDLSGKEYSALRALCLRDMIFPTSDAALYRSFSKITRLELDNVQGLDLLRAAQDEGGPLSWPDLQTVVCRFPDEESCSELEKFLDGRSRLAVHVPVQRKNDVQEIGRNHDIRFLSDEPYRLITSENFPRSDWDEDEDSDNIDDYLDEQDLFDEMYEDYEYEPEFAEMDDEDDGYEDDEDDAWPGF</sequence>
<gene>
    <name evidence="2" type="ORF">DFH07DRAFT_788890</name>
</gene>
<protein>
    <recommendedName>
        <fullName evidence="4">F-box domain-containing protein</fullName>
    </recommendedName>
</protein>
<evidence type="ECO:0000313" key="2">
    <source>
        <dbReference type="EMBL" id="KAJ7783721.1"/>
    </source>
</evidence>
<name>A0AAD7KE17_9AGAR</name>
<proteinExistence type="predicted"/>
<keyword evidence="3" id="KW-1185">Reference proteome</keyword>
<organism evidence="2 3">
    <name type="scientific">Mycena maculata</name>
    <dbReference type="NCBI Taxonomy" id="230809"/>
    <lineage>
        <taxon>Eukaryota</taxon>
        <taxon>Fungi</taxon>
        <taxon>Dikarya</taxon>
        <taxon>Basidiomycota</taxon>
        <taxon>Agaricomycotina</taxon>
        <taxon>Agaricomycetes</taxon>
        <taxon>Agaricomycetidae</taxon>
        <taxon>Agaricales</taxon>
        <taxon>Marasmiineae</taxon>
        <taxon>Mycenaceae</taxon>
        <taxon>Mycena</taxon>
    </lineage>
</organism>
<evidence type="ECO:0000313" key="3">
    <source>
        <dbReference type="Proteomes" id="UP001215280"/>
    </source>
</evidence>
<dbReference type="AlphaFoldDB" id="A0AAD7KE17"/>
<feature type="region of interest" description="Disordered" evidence="1">
    <location>
        <begin position="438"/>
        <end position="463"/>
    </location>
</feature>
<comment type="caution">
    <text evidence="2">The sequence shown here is derived from an EMBL/GenBank/DDBJ whole genome shotgun (WGS) entry which is preliminary data.</text>
</comment>
<dbReference type="EMBL" id="JARJLG010000002">
    <property type="protein sequence ID" value="KAJ7783721.1"/>
    <property type="molecule type" value="Genomic_DNA"/>
</dbReference>
<dbReference type="SUPFAM" id="SSF52047">
    <property type="entry name" value="RNI-like"/>
    <property type="match status" value="1"/>
</dbReference>
<accession>A0AAD7KE17</accession>
<evidence type="ECO:0008006" key="4">
    <source>
        <dbReference type="Google" id="ProtNLM"/>
    </source>
</evidence>
<dbReference type="Proteomes" id="UP001215280">
    <property type="component" value="Unassembled WGS sequence"/>
</dbReference>
<dbReference type="Gene3D" id="3.80.10.10">
    <property type="entry name" value="Ribonuclease Inhibitor"/>
    <property type="match status" value="1"/>
</dbReference>
<evidence type="ECO:0000256" key="1">
    <source>
        <dbReference type="SAM" id="MobiDB-lite"/>
    </source>
</evidence>
<dbReference type="InterPro" id="IPR032675">
    <property type="entry name" value="LRR_dom_sf"/>
</dbReference>